<dbReference type="GO" id="GO:0003677">
    <property type="term" value="F:DNA binding"/>
    <property type="evidence" value="ECO:0007669"/>
    <property type="project" value="UniProtKB-KW"/>
</dbReference>
<dbReference type="CDD" id="cd13836">
    <property type="entry name" value="IHF_B"/>
    <property type="match status" value="1"/>
</dbReference>
<feature type="region of interest" description="Disordered" evidence="4">
    <location>
        <begin position="56"/>
        <end position="88"/>
    </location>
</feature>
<dbReference type="PRINTS" id="PR01727">
    <property type="entry name" value="DNABINDINGHU"/>
</dbReference>
<name>A0ABV4MQY9_9VIBR</name>
<dbReference type="SUPFAM" id="SSF47729">
    <property type="entry name" value="IHF-like DNA-binding proteins"/>
    <property type="match status" value="1"/>
</dbReference>
<evidence type="ECO:0000256" key="3">
    <source>
        <dbReference type="RuleBase" id="RU003939"/>
    </source>
</evidence>
<keyword evidence="6" id="KW-1185">Reference proteome</keyword>
<protein>
    <submittedName>
        <fullName evidence="5">HU family DNA-binding protein</fullName>
    </submittedName>
</protein>
<proteinExistence type="inferred from homology"/>
<dbReference type="EMBL" id="JBFSSG010000001">
    <property type="protein sequence ID" value="MEZ8719532.1"/>
    <property type="molecule type" value="Genomic_DNA"/>
</dbReference>
<dbReference type="SMART" id="SM00411">
    <property type="entry name" value="BHL"/>
    <property type="match status" value="1"/>
</dbReference>
<dbReference type="InterPro" id="IPR010992">
    <property type="entry name" value="IHF-like_DNA-bd_dom_sf"/>
</dbReference>
<dbReference type="InterPro" id="IPR000119">
    <property type="entry name" value="Hist_DNA-bd"/>
</dbReference>
<dbReference type="PANTHER" id="PTHR33175">
    <property type="entry name" value="DNA-BINDING PROTEIN HU"/>
    <property type="match status" value="1"/>
</dbReference>
<organism evidence="5 6">
    <name type="scientific">Vibrio pomeroyi</name>
    <dbReference type="NCBI Taxonomy" id="198832"/>
    <lineage>
        <taxon>Bacteria</taxon>
        <taxon>Pseudomonadati</taxon>
        <taxon>Pseudomonadota</taxon>
        <taxon>Gammaproteobacteria</taxon>
        <taxon>Vibrionales</taxon>
        <taxon>Vibrionaceae</taxon>
        <taxon>Vibrio</taxon>
    </lineage>
</organism>
<comment type="similarity">
    <text evidence="1 3">Belongs to the bacterial histone-like protein family.</text>
</comment>
<dbReference type="Proteomes" id="UP001570071">
    <property type="component" value="Unassembled WGS sequence"/>
</dbReference>
<reference evidence="5 6" key="1">
    <citation type="journal article" date="2024" name="ISME J.">
        <title>Tailless and filamentous prophages are predominant in marine Vibrio.</title>
        <authorList>
            <person name="Steensen K."/>
            <person name="Seneca J."/>
            <person name="Bartlau N."/>
            <person name="Yu X.A."/>
            <person name="Hussain F.A."/>
            <person name="Polz M.F."/>
        </authorList>
    </citation>
    <scope>NUCLEOTIDE SEQUENCE [LARGE SCALE GENOMIC DNA]</scope>
    <source>
        <strain evidence="5 6">10N.239.312.F12</strain>
    </source>
</reference>
<dbReference type="RefSeq" id="WP_269337295.1">
    <property type="nucleotide sequence ID" value="NZ_JBFSSG010000001.1"/>
</dbReference>
<comment type="caution">
    <text evidence="5">The sequence shown here is derived from an EMBL/GenBank/DDBJ whole genome shotgun (WGS) entry which is preliminary data.</text>
</comment>
<sequence length="103" mass="11479">MEDASKMSTRDLAVRMAEKNNLLSIEQCEEAIKIVMHGIADGISRGERTEIRGFGSFKPVVNKPGTKRNPKTGDRVTTGYRGKTHFKPGKELKNRVNKHAAKI</sequence>
<accession>A0ABV4MQY9</accession>
<dbReference type="Gene3D" id="4.10.520.10">
    <property type="entry name" value="IHF-like DNA-binding proteins"/>
    <property type="match status" value="1"/>
</dbReference>
<evidence type="ECO:0000256" key="2">
    <source>
        <dbReference type="ARBA" id="ARBA00023125"/>
    </source>
</evidence>
<keyword evidence="2 5" id="KW-0238">DNA-binding</keyword>
<gene>
    <name evidence="5" type="ORF">AB6D66_00540</name>
</gene>
<dbReference type="Pfam" id="PF00216">
    <property type="entry name" value="Bac_DNA_binding"/>
    <property type="match status" value="1"/>
</dbReference>
<evidence type="ECO:0000313" key="5">
    <source>
        <dbReference type="EMBL" id="MEZ8719532.1"/>
    </source>
</evidence>
<evidence type="ECO:0000313" key="6">
    <source>
        <dbReference type="Proteomes" id="UP001570071"/>
    </source>
</evidence>
<dbReference type="PANTHER" id="PTHR33175:SF5">
    <property type="entry name" value="INTEGRATION HOST FACTOR SUBUNIT BETA"/>
    <property type="match status" value="1"/>
</dbReference>
<evidence type="ECO:0000256" key="4">
    <source>
        <dbReference type="SAM" id="MobiDB-lite"/>
    </source>
</evidence>
<evidence type="ECO:0000256" key="1">
    <source>
        <dbReference type="ARBA" id="ARBA00010529"/>
    </source>
</evidence>